<dbReference type="InterPro" id="IPR001849">
    <property type="entry name" value="PH_domain"/>
</dbReference>
<organism evidence="2 3">
    <name type="scientific">Hydra vulgaris</name>
    <name type="common">Hydra</name>
    <name type="synonym">Hydra attenuata</name>
    <dbReference type="NCBI Taxonomy" id="6087"/>
    <lineage>
        <taxon>Eukaryota</taxon>
        <taxon>Metazoa</taxon>
        <taxon>Cnidaria</taxon>
        <taxon>Hydrozoa</taxon>
        <taxon>Hydroidolina</taxon>
        <taxon>Anthoathecata</taxon>
        <taxon>Aplanulata</taxon>
        <taxon>Hydridae</taxon>
        <taxon>Hydra</taxon>
    </lineage>
</organism>
<dbReference type="InterPro" id="IPR011993">
    <property type="entry name" value="PH-like_dom_sf"/>
</dbReference>
<gene>
    <name evidence="3" type="primary">LOC100212521</name>
</gene>
<dbReference type="PANTHER" id="PTHR14336">
    <property type="entry name" value="TANDEM PH DOMAIN CONTAINING PROTEIN"/>
    <property type="match status" value="1"/>
</dbReference>
<dbReference type="InterPro" id="IPR051707">
    <property type="entry name" value="PI-Interact_SigTrans_Reg"/>
</dbReference>
<name>A0ABM4CIH6_HYDVU</name>
<protein>
    <submittedName>
        <fullName evidence="3">Pleckstrin homology domain-containing family A member 1 isoform X3</fullName>
    </submittedName>
</protein>
<dbReference type="PROSITE" id="PS50003">
    <property type="entry name" value="PH_DOMAIN"/>
    <property type="match status" value="1"/>
</dbReference>
<sequence length="199" mass="22370">MLPSGGGVQLPRKEGDLLKYGSLLSGWSPRFFKLERSYLHYYKNKYTHLPTATITRGEISCVKPSTAFPDRKNVFEIVQTKGIVWYCQTSTPEEMRSWIEALTSQSSTLSSQRPSSLSPPSSKYSPVPDFSMLNNNNTNQYYDNQLNIPFGGFCNSQPADVYFSHEHEHASAPPPYSFINADLVSSDVNTCPPPYQPPM</sequence>
<evidence type="ECO:0000313" key="3">
    <source>
        <dbReference type="RefSeq" id="XP_065661548.1"/>
    </source>
</evidence>
<accession>A0ABM4CIH6</accession>
<proteinExistence type="predicted"/>
<dbReference type="CDD" id="cd00821">
    <property type="entry name" value="PH"/>
    <property type="match status" value="1"/>
</dbReference>
<dbReference type="Proteomes" id="UP001652625">
    <property type="component" value="Chromosome 09"/>
</dbReference>
<dbReference type="Gene3D" id="2.30.29.30">
    <property type="entry name" value="Pleckstrin-homology domain (PH domain)/Phosphotyrosine-binding domain (PTB)"/>
    <property type="match status" value="1"/>
</dbReference>
<evidence type="ECO:0000313" key="2">
    <source>
        <dbReference type="Proteomes" id="UP001652625"/>
    </source>
</evidence>
<dbReference type="Pfam" id="PF00169">
    <property type="entry name" value="PH"/>
    <property type="match status" value="1"/>
</dbReference>
<reference evidence="3" key="1">
    <citation type="submission" date="2025-08" db="UniProtKB">
        <authorList>
            <consortium name="RefSeq"/>
        </authorList>
    </citation>
    <scope>IDENTIFICATION</scope>
</reference>
<dbReference type="SUPFAM" id="SSF50729">
    <property type="entry name" value="PH domain-like"/>
    <property type="match status" value="1"/>
</dbReference>
<dbReference type="SMART" id="SM00233">
    <property type="entry name" value="PH"/>
    <property type="match status" value="1"/>
</dbReference>
<keyword evidence="2" id="KW-1185">Reference proteome</keyword>
<feature type="domain" description="PH" evidence="1">
    <location>
        <begin position="10"/>
        <end position="107"/>
    </location>
</feature>
<dbReference type="PANTHER" id="PTHR14336:SF8">
    <property type="entry name" value="PROTEIN OPY1"/>
    <property type="match status" value="1"/>
</dbReference>
<dbReference type="GeneID" id="100212521"/>
<dbReference type="RefSeq" id="XP_065661548.1">
    <property type="nucleotide sequence ID" value="XM_065805476.1"/>
</dbReference>
<evidence type="ECO:0000259" key="1">
    <source>
        <dbReference type="PROSITE" id="PS50003"/>
    </source>
</evidence>